<dbReference type="AlphaFoldDB" id="A0A8J2TMK6"/>
<dbReference type="EMBL" id="BMIC01000001">
    <property type="protein sequence ID" value="GFZ75841.1"/>
    <property type="molecule type" value="Genomic_DNA"/>
</dbReference>
<evidence type="ECO:0000313" key="2">
    <source>
        <dbReference type="Proteomes" id="UP000598120"/>
    </source>
</evidence>
<protein>
    <recommendedName>
        <fullName evidence="3">Cell wall anchor protein</fullName>
    </recommendedName>
</protein>
<organism evidence="1 2">
    <name type="scientific">Aquaticitalea lipolytica</name>
    <dbReference type="NCBI Taxonomy" id="1247562"/>
    <lineage>
        <taxon>Bacteria</taxon>
        <taxon>Pseudomonadati</taxon>
        <taxon>Bacteroidota</taxon>
        <taxon>Flavobacteriia</taxon>
        <taxon>Flavobacteriales</taxon>
        <taxon>Flavobacteriaceae</taxon>
        <taxon>Aquaticitalea</taxon>
    </lineage>
</organism>
<evidence type="ECO:0000313" key="1">
    <source>
        <dbReference type="EMBL" id="GFZ75841.1"/>
    </source>
</evidence>
<comment type="caution">
    <text evidence="1">The sequence shown here is derived from an EMBL/GenBank/DDBJ whole genome shotgun (WGS) entry which is preliminary data.</text>
</comment>
<sequence>MNLRFTYLTALLFTFFITSSYSQVGIGTTTPDASSILDMSSTTQGVLTPRMTTAERVAIASPAKGLLVFDADLDVFYYFDGTTWQPIGGGDKRNNYKLVKSVADLSDELTAGGGSTYLLDTNTLYEINGTIVLNYSIDLNNAYLIGLDTNEDILVFPGGTLFSGSNGGSIRNLTLSAPGGTVFNIDDVSGSQNFVLQSSVVANSNSVGTLKGFYLAFLNIVQYAGNTDGIAYESINDLLLNNQGWLDTNSGTYETFAGTFSLIEKVSGFSQVSAGNIGVDLSSNPTVGEGVLLSTAFSGVGNYVNGYTVGSYTNYYFTKEWFVNSPGLELETDFVASGNFYNTNSLTTGFTQTISDGTAVEIEGTGTFTTDGLFRFASSGGGNRLTYDGLATRNFKVTGSLSIRVLNAAGDFYAIMLAKNGVVITQSNAVAYIDSNTQIQNIALNCNVKLAQGDYVEVFVQRLTGSGTDTLAVFSENLSIN</sequence>
<dbReference type="Proteomes" id="UP000598120">
    <property type="component" value="Unassembled WGS sequence"/>
</dbReference>
<accession>A0A8J2TMK6</accession>
<dbReference type="RefSeq" id="WP_188604320.1">
    <property type="nucleotide sequence ID" value="NZ_BMIC01000001.1"/>
</dbReference>
<evidence type="ECO:0008006" key="3">
    <source>
        <dbReference type="Google" id="ProtNLM"/>
    </source>
</evidence>
<reference evidence="1 2" key="1">
    <citation type="journal article" date="2014" name="Int. J. Syst. Evol. Microbiol.">
        <title>Complete genome sequence of Corynebacterium casei LMG S-19264T (=DSM 44701T), isolated from a smear-ripened cheese.</title>
        <authorList>
            <consortium name="US DOE Joint Genome Institute (JGI-PGF)"/>
            <person name="Walter F."/>
            <person name="Albersmeier A."/>
            <person name="Kalinowski J."/>
            <person name="Ruckert C."/>
        </authorList>
    </citation>
    <scope>NUCLEOTIDE SEQUENCE [LARGE SCALE GENOMIC DNA]</scope>
    <source>
        <strain evidence="1 2">CGMCC 1.15295</strain>
    </source>
</reference>
<proteinExistence type="predicted"/>
<gene>
    <name evidence="1" type="ORF">GCM10011531_00350</name>
</gene>
<name>A0A8J2TMK6_9FLAO</name>
<keyword evidence="2" id="KW-1185">Reference proteome</keyword>